<sequence length="106" mass="12340">NITKTSEREYYMGFPCCAREISYLQPGNHCWNFELALPGKLIETIEEMSIQKSRCLADSENNQIRIEHKVRFDVTFQNEDKDYYEVTASLTVIITSCPSRITNQHS</sequence>
<feature type="non-terminal residue" evidence="1">
    <location>
        <position position="1"/>
    </location>
</feature>
<keyword evidence="2" id="KW-1185">Reference proteome</keyword>
<dbReference type="Proteomes" id="UP000789706">
    <property type="component" value="Unassembled WGS sequence"/>
</dbReference>
<organism evidence="1 2">
    <name type="scientific">Diversispora eburnea</name>
    <dbReference type="NCBI Taxonomy" id="1213867"/>
    <lineage>
        <taxon>Eukaryota</taxon>
        <taxon>Fungi</taxon>
        <taxon>Fungi incertae sedis</taxon>
        <taxon>Mucoromycota</taxon>
        <taxon>Glomeromycotina</taxon>
        <taxon>Glomeromycetes</taxon>
        <taxon>Diversisporales</taxon>
        <taxon>Diversisporaceae</taxon>
        <taxon>Diversispora</taxon>
    </lineage>
</organism>
<name>A0A9N9GPQ6_9GLOM</name>
<evidence type="ECO:0000313" key="2">
    <source>
        <dbReference type="Proteomes" id="UP000789706"/>
    </source>
</evidence>
<accession>A0A9N9GPQ6</accession>
<dbReference type="EMBL" id="CAJVPK010002944">
    <property type="protein sequence ID" value="CAG8621027.1"/>
    <property type="molecule type" value="Genomic_DNA"/>
</dbReference>
<protein>
    <submittedName>
        <fullName evidence="1">6755_t:CDS:1</fullName>
    </submittedName>
</protein>
<dbReference type="AlphaFoldDB" id="A0A9N9GPQ6"/>
<evidence type="ECO:0000313" key="1">
    <source>
        <dbReference type="EMBL" id="CAG8621027.1"/>
    </source>
</evidence>
<comment type="caution">
    <text evidence="1">The sequence shown here is derived from an EMBL/GenBank/DDBJ whole genome shotgun (WGS) entry which is preliminary data.</text>
</comment>
<gene>
    <name evidence="1" type="ORF">DEBURN_LOCUS10368</name>
</gene>
<proteinExistence type="predicted"/>
<reference evidence="1" key="1">
    <citation type="submission" date="2021-06" db="EMBL/GenBank/DDBJ databases">
        <authorList>
            <person name="Kallberg Y."/>
            <person name="Tangrot J."/>
            <person name="Rosling A."/>
        </authorList>
    </citation>
    <scope>NUCLEOTIDE SEQUENCE</scope>
    <source>
        <strain evidence="1">AZ414A</strain>
    </source>
</reference>
<dbReference type="OrthoDB" id="2333384at2759"/>